<keyword evidence="11 14" id="KW-1133">Transmembrane helix</keyword>
<dbReference type="InterPro" id="IPR005467">
    <property type="entry name" value="His_kinase_dom"/>
</dbReference>
<protein>
    <recommendedName>
        <fullName evidence="3">histidine kinase</fullName>
        <ecNumber evidence="3">2.7.13.3</ecNumber>
    </recommendedName>
</protein>
<dbReference type="PANTHER" id="PTHR34220:SF7">
    <property type="entry name" value="SENSOR HISTIDINE KINASE YPDA"/>
    <property type="match status" value="1"/>
</dbReference>
<dbReference type="RefSeq" id="WP_377933274.1">
    <property type="nucleotide sequence ID" value="NZ_JBHUMF010000012.1"/>
</dbReference>
<evidence type="ECO:0000313" key="16">
    <source>
        <dbReference type="EMBL" id="MFD2680108.1"/>
    </source>
</evidence>
<evidence type="ECO:0000256" key="9">
    <source>
        <dbReference type="ARBA" id="ARBA00022777"/>
    </source>
</evidence>
<feature type="transmembrane region" description="Helical" evidence="14">
    <location>
        <begin position="178"/>
        <end position="204"/>
    </location>
</feature>
<evidence type="ECO:0000256" key="5">
    <source>
        <dbReference type="ARBA" id="ARBA00022553"/>
    </source>
</evidence>
<dbReference type="SMART" id="SM00387">
    <property type="entry name" value="HATPase_c"/>
    <property type="match status" value="1"/>
</dbReference>
<keyword evidence="9" id="KW-0418">Kinase</keyword>
<evidence type="ECO:0000256" key="13">
    <source>
        <dbReference type="ARBA" id="ARBA00023136"/>
    </source>
</evidence>
<feature type="transmembrane region" description="Helical" evidence="14">
    <location>
        <begin position="12"/>
        <end position="30"/>
    </location>
</feature>
<dbReference type="InterPro" id="IPR029016">
    <property type="entry name" value="GAF-like_dom_sf"/>
</dbReference>
<keyword evidence="8" id="KW-0547">Nucleotide-binding</keyword>
<accession>A0ABW5RN49</accession>
<keyword evidence="13 14" id="KW-0472">Membrane</keyword>
<sequence length="576" mass="63655">MLIAAMIERLGIIVTIAFIMTRIGFFRKLIDEKHQVKRFQTLLLIIIFGVFGIIGTYTGLIVNPLEDQYGKWQWSLQQEEAIANSRVIGVVAAGLLGGWKLGLGAGILAGGHRYFMGGFTALSCGISTIIAGLLAGWIGQREKRLKLISPKTAFFIGMLAEAIQMLVILLVSKPVEKAYYLVSDIGIPMIIANGIGTGIFILIIKSVVQEGEKIGAVQSQKALRIADNTVKYMRKGLNPSSAYYTCQILMREVQAVAVSITDRSHILAHVGSASDHHKHGAFIQTEATKKVIETGEVMVVEKKMIQCDRSDCPLGAAIMAPLLKEGQVVGTLKFYFKSEKDISSILIELVKGLSTLLSHQLELAEVDYHKELAKQSEIKALQAQVNPHFLFNTINVIVSLIRVDPNKARKLLLSLSHFIRQNLTGSTKPTSSLKEELGHVKAYLLIEEARFYDRLQIFYKIDETALHVQVPSITLQPLVENSIKHGMRNQLEGFYLEISISSSEEWVTISVQDNGAGIEEERLATLKQKPVKSETGTGIGLYNVNKRLEMMLGQDSGLHIQSTVNKGTSITFNVKR</sequence>
<dbReference type="InterPro" id="IPR036890">
    <property type="entry name" value="HATPase_C_sf"/>
</dbReference>
<dbReference type="Pfam" id="PF07694">
    <property type="entry name" value="5TM-5TMR_LYT"/>
    <property type="match status" value="1"/>
</dbReference>
<keyword evidence="4" id="KW-1003">Cell membrane</keyword>
<keyword evidence="6" id="KW-0808">Transferase</keyword>
<dbReference type="Gene3D" id="3.30.565.10">
    <property type="entry name" value="Histidine kinase-like ATPase, C-terminal domain"/>
    <property type="match status" value="1"/>
</dbReference>
<dbReference type="SUPFAM" id="SSF55874">
    <property type="entry name" value="ATPase domain of HSP90 chaperone/DNA topoisomerase II/histidine kinase"/>
    <property type="match status" value="1"/>
</dbReference>
<evidence type="ECO:0000256" key="4">
    <source>
        <dbReference type="ARBA" id="ARBA00022475"/>
    </source>
</evidence>
<feature type="transmembrane region" description="Helical" evidence="14">
    <location>
        <begin position="42"/>
        <end position="62"/>
    </location>
</feature>
<evidence type="ECO:0000256" key="7">
    <source>
        <dbReference type="ARBA" id="ARBA00022692"/>
    </source>
</evidence>
<evidence type="ECO:0000313" key="17">
    <source>
        <dbReference type="Proteomes" id="UP001597506"/>
    </source>
</evidence>
<proteinExistence type="predicted"/>
<evidence type="ECO:0000256" key="14">
    <source>
        <dbReference type="SAM" id="Phobius"/>
    </source>
</evidence>
<keyword evidence="5" id="KW-0597">Phosphoprotein</keyword>
<comment type="caution">
    <text evidence="16">The sequence shown here is derived from an EMBL/GenBank/DDBJ whole genome shotgun (WGS) entry which is preliminary data.</text>
</comment>
<keyword evidence="10" id="KW-0067">ATP-binding</keyword>
<dbReference type="EMBL" id="JBHUMF010000012">
    <property type="protein sequence ID" value="MFD2680108.1"/>
    <property type="molecule type" value="Genomic_DNA"/>
</dbReference>
<dbReference type="InterPro" id="IPR050640">
    <property type="entry name" value="Bact_2-comp_sensor_kinase"/>
</dbReference>
<keyword evidence="7 14" id="KW-0812">Transmembrane</keyword>
<dbReference type="Pfam" id="PF06580">
    <property type="entry name" value="His_kinase"/>
    <property type="match status" value="1"/>
</dbReference>
<evidence type="ECO:0000256" key="8">
    <source>
        <dbReference type="ARBA" id="ARBA00022741"/>
    </source>
</evidence>
<dbReference type="InterPro" id="IPR010559">
    <property type="entry name" value="Sig_transdc_His_kin_internal"/>
</dbReference>
<dbReference type="InterPro" id="IPR011620">
    <property type="entry name" value="Sig_transdc_His_kinase_LytS_TM"/>
</dbReference>
<dbReference type="PROSITE" id="PS50109">
    <property type="entry name" value="HIS_KIN"/>
    <property type="match status" value="1"/>
</dbReference>
<evidence type="ECO:0000256" key="6">
    <source>
        <dbReference type="ARBA" id="ARBA00022679"/>
    </source>
</evidence>
<keyword evidence="16" id="KW-0675">Receptor</keyword>
<evidence type="ECO:0000256" key="10">
    <source>
        <dbReference type="ARBA" id="ARBA00022840"/>
    </source>
</evidence>
<feature type="domain" description="Histidine kinase" evidence="15">
    <location>
        <begin position="455"/>
        <end position="576"/>
    </location>
</feature>
<comment type="subcellular location">
    <subcellularLocation>
        <location evidence="2">Cell membrane</location>
        <topology evidence="2">Multi-pass membrane protein</topology>
    </subcellularLocation>
</comment>
<keyword evidence="12" id="KW-0902">Two-component regulatory system</keyword>
<evidence type="ECO:0000256" key="3">
    <source>
        <dbReference type="ARBA" id="ARBA00012438"/>
    </source>
</evidence>
<feature type="transmembrane region" description="Helical" evidence="14">
    <location>
        <begin position="82"/>
        <end position="102"/>
    </location>
</feature>
<evidence type="ECO:0000256" key="11">
    <source>
        <dbReference type="ARBA" id="ARBA00022989"/>
    </source>
</evidence>
<name>A0ABW5RN49_9BACI</name>
<dbReference type="InterPro" id="IPR003594">
    <property type="entry name" value="HATPase_dom"/>
</dbReference>
<dbReference type="InterPro" id="IPR004358">
    <property type="entry name" value="Sig_transdc_His_kin-like_C"/>
</dbReference>
<comment type="catalytic activity">
    <reaction evidence="1">
        <text>ATP + protein L-histidine = ADP + protein N-phospho-L-histidine.</text>
        <dbReference type="EC" id="2.7.13.3"/>
    </reaction>
</comment>
<dbReference type="PANTHER" id="PTHR34220">
    <property type="entry name" value="SENSOR HISTIDINE KINASE YPDA"/>
    <property type="match status" value="1"/>
</dbReference>
<evidence type="ECO:0000256" key="1">
    <source>
        <dbReference type="ARBA" id="ARBA00000085"/>
    </source>
</evidence>
<gene>
    <name evidence="16" type="ORF">ACFSUL_05015</name>
</gene>
<dbReference type="EC" id="2.7.13.3" evidence="3"/>
<dbReference type="Gene3D" id="3.30.450.40">
    <property type="match status" value="1"/>
</dbReference>
<feature type="transmembrane region" description="Helical" evidence="14">
    <location>
        <begin position="114"/>
        <end position="140"/>
    </location>
</feature>
<evidence type="ECO:0000256" key="12">
    <source>
        <dbReference type="ARBA" id="ARBA00023012"/>
    </source>
</evidence>
<evidence type="ECO:0000259" key="15">
    <source>
        <dbReference type="PROSITE" id="PS50109"/>
    </source>
</evidence>
<dbReference type="PRINTS" id="PR00344">
    <property type="entry name" value="BCTRLSENSOR"/>
</dbReference>
<keyword evidence="17" id="KW-1185">Reference proteome</keyword>
<reference evidence="17" key="1">
    <citation type="journal article" date="2019" name="Int. J. Syst. Evol. Microbiol.">
        <title>The Global Catalogue of Microorganisms (GCM) 10K type strain sequencing project: providing services to taxonomists for standard genome sequencing and annotation.</title>
        <authorList>
            <consortium name="The Broad Institute Genomics Platform"/>
            <consortium name="The Broad Institute Genome Sequencing Center for Infectious Disease"/>
            <person name="Wu L."/>
            <person name="Ma J."/>
        </authorList>
    </citation>
    <scope>NUCLEOTIDE SEQUENCE [LARGE SCALE GENOMIC DNA]</scope>
    <source>
        <strain evidence="17">KCTC 3913</strain>
    </source>
</reference>
<evidence type="ECO:0000256" key="2">
    <source>
        <dbReference type="ARBA" id="ARBA00004651"/>
    </source>
</evidence>
<dbReference type="Pfam" id="PF02518">
    <property type="entry name" value="HATPase_c"/>
    <property type="match status" value="1"/>
</dbReference>
<dbReference type="SUPFAM" id="SSF55781">
    <property type="entry name" value="GAF domain-like"/>
    <property type="match status" value="1"/>
</dbReference>
<dbReference type="Proteomes" id="UP001597506">
    <property type="component" value="Unassembled WGS sequence"/>
</dbReference>
<feature type="transmembrane region" description="Helical" evidence="14">
    <location>
        <begin position="152"/>
        <end position="171"/>
    </location>
</feature>
<organism evidence="16 17">
    <name type="scientific">Bacillus seohaeanensis</name>
    <dbReference type="NCBI Taxonomy" id="284580"/>
    <lineage>
        <taxon>Bacteria</taxon>
        <taxon>Bacillati</taxon>
        <taxon>Bacillota</taxon>
        <taxon>Bacilli</taxon>
        <taxon>Bacillales</taxon>
        <taxon>Bacillaceae</taxon>
        <taxon>Bacillus</taxon>
    </lineage>
</organism>